<evidence type="ECO:0000256" key="2">
    <source>
        <dbReference type="SAM" id="Phobius"/>
    </source>
</evidence>
<organism evidence="4 5">
    <name type="scientific">Aphanomyces astaci</name>
    <name type="common">Crayfish plague agent</name>
    <dbReference type="NCBI Taxonomy" id="112090"/>
    <lineage>
        <taxon>Eukaryota</taxon>
        <taxon>Sar</taxon>
        <taxon>Stramenopiles</taxon>
        <taxon>Oomycota</taxon>
        <taxon>Saprolegniomycetes</taxon>
        <taxon>Saprolegniales</taxon>
        <taxon>Verrucalvaceae</taxon>
        <taxon>Aphanomyces</taxon>
    </lineage>
</organism>
<dbReference type="EMBL" id="QUTE01009439">
    <property type="protein sequence ID" value="RHZ18786.1"/>
    <property type="molecule type" value="Genomic_DNA"/>
</dbReference>
<dbReference type="Proteomes" id="UP000266196">
    <property type="component" value="Unassembled WGS sequence"/>
</dbReference>
<evidence type="ECO:0008006" key="6">
    <source>
        <dbReference type="Google" id="ProtNLM"/>
    </source>
</evidence>
<evidence type="ECO:0000313" key="4">
    <source>
        <dbReference type="EMBL" id="RHZ18786.1"/>
    </source>
</evidence>
<feature type="region of interest" description="Disordered" evidence="1">
    <location>
        <begin position="113"/>
        <end position="184"/>
    </location>
</feature>
<sequence>MVRATIFVYLAWTAALVTPQDDLHYNTVIVDIIRHQELGNGVNLGDIPQSRDQESKVDDDIFADAEFDHEYEAVDKAAANALAPSPQPASVDRKHLNTAEVAKVERLAALVKNAPKAPIAEEDTDDGESNDDDDDDENDDVGDKVDGDEPPASRVNVPAAVDDDKAASTLVPSPTMQPDNVDRKHLNTAEVAKVERLAALVKNTANAPIDEEDTDGGERNDDDDDDDDDIDDVGDEVNGDKTPRGNATVAVDDAPIHAASVGAASPDHNVSSPTASPSPFGIIGISLGCVATVCAVVGVYRSRRQAATQFSSESTLYMDDIRLRESEVTRY</sequence>
<name>A0A397F7A0_APHAT</name>
<feature type="region of interest" description="Disordered" evidence="1">
    <location>
        <begin position="202"/>
        <end position="248"/>
    </location>
</feature>
<evidence type="ECO:0000313" key="5">
    <source>
        <dbReference type="Proteomes" id="UP000266196"/>
    </source>
</evidence>
<evidence type="ECO:0000256" key="3">
    <source>
        <dbReference type="SAM" id="SignalP"/>
    </source>
</evidence>
<feature type="signal peptide" evidence="3">
    <location>
        <begin position="1"/>
        <end position="19"/>
    </location>
</feature>
<feature type="compositionally biased region" description="Acidic residues" evidence="1">
    <location>
        <begin position="209"/>
        <end position="237"/>
    </location>
</feature>
<accession>A0A397F7A0</accession>
<feature type="compositionally biased region" description="Acidic residues" evidence="1">
    <location>
        <begin position="120"/>
        <end position="140"/>
    </location>
</feature>
<comment type="caution">
    <text evidence="4">The sequence shown here is derived from an EMBL/GenBank/DDBJ whole genome shotgun (WGS) entry which is preliminary data.</text>
</comment>
<feature type="chain" id="PRO_5017270294" description="RxLR effector protein" evidence="3">
    <location>
        <begin position="20"/>
        <end position="331"/>
    </location>
</feature>
<reference evidence="4 5" key="1">
    <citation type="submission" date="2018-08" db="EMBL/GenBank/DDBJ databases">
        <title>Aphanomyces genome sequencing and annotation.</title>
        <authorList>
            <person name="Minardi D."/>
            <person name="Oidtmann B."/>
            <person name="Van Der Giezen M."/>
            <person name="Studholme D.J."/>
        </authorList>
    </citation>
    <scope>NUCLEOTIDE SEQUENCE [LARGE SCALE GENOMIC DNA]</scope>
    <source>
        <strain evidence="4 5">197901</strain>
    </source>
</reference>
<keyword evidence="3" id="KW-0732">Signal</keyword>
<keyword evidence="2" id="KW-0812">Transmembrane</keyword>
<protein>
    <recommendedName>
        <fullName evidence="6">RxLR effector protein</fullName>
    </recommendedName>
</protein>
<dbReference type="AlphaFoldDB" id="A0A397F7A0"/>
<proteinExistence type="predicted"/>
<keyword evidence="2" id="KW-0472">Membrane</keyword>
<gene>
    <name evidence="4" type="ORF">DYB31_005641</name>
</gene>
<keyword evidence="2" id="KW-1133">Transmembrane helix</keyword>
<feature type="transmembrane region" description="Helical" evidence="2">
    <location>
        <begin position="280"/>
        <end position="300"/>
    </location>
</feature>
<dbReference type="VEuPathDB" id="FungiDB:H257_10059"/>
<evidence type="ECO:0000256" key="1">
    <source>
        <dbReference type="SAM" id="MobiDB-lite"/>
    </source>
</evidence>